<feature type="transmembrane region" description="Helical" evidence="2">
    <location>
        <begin position="218"/>
        <end position="242"/>
    </location>
</feature>
<feature type="region of interest" description="Disordered" evidence="1">
    <location>
        <begin position="403"/>
        <end position="463"/>
    </location>
</feature>
<feature type="transmembrane region" description="Helical" evidence="2">
    <location>
        <begin position="132"/>
        <end position="151"/>
    </location>
</feature>
<gene>
    <name evidence="3" type="ORF">ADUPG1_009389</name>
</gene>
<feature type="compositionally biased region" description="Basic and acidic residues" evidence="1">
    <location>
        <begin position="417"/>
        <end position="436"/>
    </location>
</feature>
<keyword evidence="2" id="KW-0472">Membrane</keyword>
<feature type="transmembrane region" description="Helical" evidence="2">
    <location>
        <begin position="190"/>
        <end position="212"/>
    </location>
</feature>
<reference evidence="3" key="1">
    <citation type="submission" date="2022-03" db="EMBL/GenBank/DDBJ databases">
        <title>Draft genome sequence of Aduncisulcus paluster, a free-living microaerophilic Fornicata.</title>
        <authorList>
            <person name="Yuyama I."/>
            <person name="Kume K."/>
            <person name="Tamura T."/>
            <person name="Inagaki Y."/>
            <person name="Hashimoto T."/>
        </authorList>
    </citation>
    <scope>NUCLEOTIDE SEQUENCE</scope>
    <source>
        <strain evidence="3">NY0171</strain>
    </source>
</reference>
<comment type="caution">
    <text evidence="3">The sequence shown here is derived from an EMBL/GenBank/DDBJ whole genome shotgun (WGS) entry which is preliminary data.</text>
</comment>
<keyword evidence="2" id="KW-1133">Transmembrane helix</keyword>
<name>A0ABQ5KVE5_9EUKA</name>
<keyword evidence="2" id="KW-0812">Transmembrane</keyword>
<accession>A0ABQ5KVE5</accession>
<feature type="transmembrane region" description="Helical" evidence="2">
    <location>
        <begin position="157"/>
        <end position="178"/>
    </location>
</feature>
<dbReference type="EMBL" id="BQXS01011222">
    <property type="protein sequence ID" value="GKT36420.1"/>
    <property type="molecule type" value="Genomic_DNA"/>
</dbReference>
<evidence type="ECO:0000313" key="4">
    <source>
        <dbReference type="Proteomes" id="UP001057375"/>
    </source>
</evidence>
<dbReference type="Proteomes" id="UP001057375">
    <property type="component" value="Unassembled WGS sequence"/>
</dbReference>
<keyword evidence="4" id="KW-1185">Reference proteome</keyword>
<evidence type="ECO:0000256" key="2">
    <source>
        <dbReference type="SAM" id="Phobius"/>
    </source>
</evidence>
<feature type="compositionally biased region" description="Low complexity" evidence="1">
    <location>
        <begin position="329"/>
        <end position="341"/>
    </location>
</feature>
<organism evidence="3 4">
    <name type="scientific">Aduncisulcus paluster</name>
    <dbReference type="NCBI Taxonomy" id="2918883"/>
    <lineage>
        <taxon>Eukaryota</taxon>
        <taxon>Metamonada</taxon>
        <taxon>Carpediemonas-like organisms</taxon>
        <taxon>Aduncisulcus</taxon>
    </lineage>
</organism>
<feature type="region of interest" description="Disordered" evidence="1">
    <location>
        <begin position="306"/>
        <end position="368"/>
    </location>
</feature>
<feature type="transmembrane region" description="Helical" evidence="2">
    <location>
        <begin position="71"/>
        <end position="92"/>
    </location>
</feature>
<sequence>MGAFDFMDWPTMWPLKYALSSYMYGILFGPCSRLFAMNLVHFSVSIEIVLEALGGYRFVRCGLIEQTAEAIVVSTITYVFAFWAATSLYPLVKLEYMKHNRRGVKCEYTATADAIIHPKKVNPLTNISNTSWLISISLALLSFFSDGVFFFEMKSLILVSIAGLSKIFILCLFIFLQSNNTIIFPTSESAYGLLFVAIIGMLLIVVPFLFVPSMLNPYFASTLGIGSVLMISNTIQIIRACVARSRHRIRPTSPAISSSIREGKNIIKAKVEGNHPNVHSGSDSIDRMRKLRADVCEYTSEGAKKKLTSTDVKQSSTPRSEETSIRTDPSSTHSAPTSSISCQEDPRGSSVTTRSGQTYEDEVKNAEDEVDQEVLELRKKMRYMRAVMQGKDKDIVLKEFAKSEKKQTDQLHSPSLETKEMSKDSVGKDSVFDKRPCLIPANPISSSEFEESRVGMRMSESED</sequence>
<feature type="compositionally biased region" description="Polar residues" evidence="1">
    <location>
        <begin position="349"/>
        <end position="358"/>
    </location>
</feature>
<evidence type="ECO:0000313" key="3">
    <source>
        <dbReference type="EMBL" id="GKT36420.1"/>
    </source>
</evidence>
<protein>
    <submittedName>
        <fullName evidence="3">Uncharacterized protein</fullName>
    </submittedName>
</protein>
<proteinExistence type="predicted"/>
<evidence type="ECO:0000256" key="1">
    <source>
        <dbReference type="SAM" id="MobiDB-lite"/>
    </source>
</evidence>
<feature type="compositionally biased region" description="Polar residues" evidence="1">
    <location>
        <begin position="309"/>
        <end position="318"/>
    </location>
</feature>